<accession>A0A8C8TA52</accession>
<reference evidence="2 3" key="1">
    <citation type="submission" date="2018-10" db="EMBL/GenBank/DDBJ databases">
        <title>Improved assembly of the deer mouse Peromyscus maniculatus genome.</title>
        <authorList>
            <person name="Lassance J.-M."/>
            <person name="Hoekstra H.E."/>
        </authorList>
    </citation>
    <scope>NUCLEOTIDE SEQUENCE [LARGE SCALE GENOMIC DNA]</scope>
</reference>
<feature type="compositionally biased region" description="Polar residues" evidence="1">
    <location>
        <begin position="36"/>
        <end position="52"/>
    </location>
</feature>
<organism evidence="2 3">
    <name type="scientific">Peromyscus maniculatus bairdii</name>
    <name type="common">Prairie deer mouse</name>
    <dbReference type="NCBI Taxonomy" id="230844"/>
    <lineage>
        <taxon>Eukaryota</taxon>
        <taxon>Metazoa</taxon>
        <taxon>Chordata</taxon>
        <taxon>Craniata</taxon>
        <taxon>Vertebrata</taxon>
        <taxon>Euteleostomi</taxon>
        <taxon>Mammalia</taxon>
        <taxon>Eutheria</taxon>
        <taxon>Euarchontoglires</taxon>
        <taxon>Glires</taxon>
        <taxon>Rodentia</taxon>
        <taxon>Myomorpha</taxon>
        <taxon>Muroidea</taxon>
        <taxon>Cricetidae</taxon>
        <taxon>Neotominae</taxon>
        <taxon>Peromyscus</taxon>
    </lineage>
</organism>
<sequence length="184" mass="20788">MDSRRQRPRRKTLQWQLAQEQPQLSPSRGPAAASVQPDTKSNPQEDLQTQDWVSEPPKRRSRGSRWSVSIEERRRLAMMRTPNRTNTARALSRDKPGLQTVPSPLTGPAPTTSPNQVPEDTVDPSQDIVQMVAQLISEGVDRDVLLPYPLEPTMYPRASDFLAQSTPLWQSENFEAQTSRSPFS</sequence>
<feature type="compositionally biased region" description="Polar residues" evidence="1">
    <location>
        <begin position="109"/>
        <end position="124"/>
    </location>
</feature>
<dbReference type="GeneTree" id="ENSGT00520000061791"/>
<dbReference type="GO" id="GO:0001669">
    <property type="term" value="C:acrosomal vesicle"/>
    <property type="evidence" value="ECO:0007669"/>
    <property type="project" value="Ensembl"/>
</dbReference>
<feature type="region of interest" description="Disordered" evidence="1">
    <location>
        <begin position="1"/>
        <end position="124"/>
    </location>
</feature>
<reference evidence="2" key="3">
    <citation type="submission" date="2025-09" db="UniProtKB">
        <authorList>
            <consortium name="Ensembl"/>
        </authorList>
    </citation>
    <scope>IDENTIFICATION</scope>
</reference>
<dbReference type="Ensembl" id="ENSPEMT00000011437.2">
    <property type="protein sequence ID" value="ENSPEMP00000007298.1"/>
    <property type="gene ID" value="ENSPEMG00000009291.2"/>
</dbReference>
<dbReference type="Proteomes" id="UP000694547">
    <property type="component" value="Chromosome 14"/>
</dbReference>
<protein>
    <submittedName>
        <fullName evidence="2">Testis expressed gene 22</fullName>
    </submittedName>
</protein>
<evidence type="ECO:0000256" key="1">
    <source>
        <dbReference type="SAM" id="MobiDB-lite"/>
    </source>
</evidence>
<keyword evidence="3" id="KW-1185">Reference proteome</keyword>
<evidence type="ECO:0000313" key="2">
    <source>
        <dbReference type="Ensembl" id="ENSPEMP00000007298.1"/>
    </source>
</evidence>
<feature type="compositionally biased region" description="Basic residues" evidence="1">
    <location>
        <begin position="1"/>
        <end position="12"/>
    </location>
</feature>
<feature type="compositionally biased region" description="Polar residues" evidence="1">
    <location>
        <begin position="13"/>
        <end position="26"/>
    </location>
</feature>
<name>A0A8C8TA52_PERMB</name>
<reference evidence="2" key="2">
    <citation type="submission" date="2025-08" db="UniProtKB">
        <authorList>
            <consortium name="Ensembl"/>
        </authorList>
    </citation>
    <scope>IDENTIFICATION</scope>
</reference>
<evidence type="ECO:0000313" key="3">
    <source>
        <dbReference type="Proteomes" id="UP000694547"/>
    </source>
</evidence>
<dbReference type="AlphaFoldDB" id="A0A8C8TA52"/>
<proteinExistence type="predicted"/>